<dbReference type="SUPFAM" id="SSF50965">
    <property type="entry name" value="Galactose oxidase, central domain"/>
    <property type="match status" value="1"/>
</dbReference>
<name>A0A1A8XXC1_9PROT</name>
<accession>A0A1A8XXC1</accession>
<keyword evidence="2" id="KW-1185">Reference proteome</keyword>
<evidence type="ECO:0000313" key="2">
    <source>
        <dbReference type="Proteomes" id="UP000199169"/>
    </source>
</evidence>
<gene>
    <name evidence="1" type="ORF">ACCAA_700005</name>
</gene>
<dbReference type="RefSeq" id="WP_186408775.1">
    <property type="nucleotide sequence ID" value="NZ_FLQX01000150.1"/>
</dbReference>
<reference evidence="1 2" key="1">
    <citation type="submission" date="2016-06" db="EMBL/GenBank/DDBJ databases">
        <authorList>
            <person name="Kjaerup R.B."/>
            <person name="Dalgaard T.S."/>
            <person name="Juul-Madsen H.R."/>
        </authorList>
    </citation>
    <scope>NUCLEOTIDE SEQUENCE [LARGE SCALE GENOMIC DNA]</scope>
    <source>
        <strain evidence="1">3</strain>
    </source>
</reference>
<dbReference type="Proteomes" id="UP000199169">
    <property type="component" value="Unassembled WGS sequence"/>
</dbReference>
<dbReference type="EMBL" id="FLQX01000150">
    <property type="protein sequence ID" value="SBT09371.1"/>
    <property type="molecule type" value="Genomic_DNA"/>
</dbReference>
<dbReference type="InterPro" id="IPR011043">
    <property type="entry name" value="Gal_Oxase/kelch_b-propeller"/>
</dbReference>
<evidence type="ECO:0000313" key="1">
    <source>
        <dbReference type="EMBL" id="SBT09371.1"/>
    </source>
</evidence>
<sequence>MKQHSSSRSLFSPGSGAILLLSLVFLAARSSVAVSQNSILAKIPVNTAHYLGSYNPPPLSGCPQMESGHITDYSRFSYDSIHNQMLMFGGGHASVPRTDVDVLDLNEGSSLTWGSAYPSTPVSDMTFANFNQATGSWITTGHPLTRHTYDMMTFDKDTGELILLQPVGPQAHCQEKRDWYLYPGKVWIYNPTTKIWRATAGNPDVWGIREMEHLAAEYDPISRQVIIIGRLGIYSFDPASEVAVRRKSFVRPELSLAQNLVYYPPNGKMYYILNNGTIFEVTIERSNLAKSSIVQMKGLVGTFPRGVMPPLSDAGETGWAYDSTNKIIGGGIANSTFYAFDPIARRWTATRMRSDSSSRTIGKLTFHALDYDPVDNVFIFISRAPGDGIDKQNTWAYRYGDGGKSRGKQ</sequence>
<proteinExistence type="predicted"/>
<dbReference type="AlphaFoldDB" id="A0A1A8XXC1"/>
<organism evidence="1 2">
    <name type="scientific">Candidatus Accumulibacter aalborgensis</name>
    <dbReference type="NCBI Taxonomy" id="1860102"/>
    <lineage>
        <taxon>Bacteria</taxon>
        <taxon>Pseudomonadati</taxon>
        <taxon>Pseudomonadota</taxon>
        <taxon>Betaproteobacteria</taxon>
        <taxon>Candidatus Accumulibacter</taxon>
    </lineage>
</organism>
<protein>
    <submittedName>
        <fullName evidence="1">Uncharacterized protein</fullName>
    </submittedName>
</protein>